<name>A0ABR4JRD0_9EURO</name>
<organism evidence="2 3">
    <name type="scientific">Aspergillus pseudodeflectus</name>
    <dbReference type="NCBI Taxonomy" id="176178"/>
    <lineage>
        <taxon>Eukaryota</taxon>
        <taxon>Fungi</taxon>
        <taxon>Dikarya</taxon>
        <taxon>Ascomycota</taxon>
        <taxon>Pezizomycotina</taxon>
        <taxon>Eurotiomycetes</taxon>
        <taxon>Eurotiomycetidae</taxon>
        <taxon>Eurotiales</taxon>
        <taxon>Aspergillaceae</taxon>
        <taxon>Aspergillus</taxon>
        <taxon>Aspergillus subgen. Nidulantes</taxon>
    </lineage>
</organism>
<feature type="region of interest" description="Disordered" evidence="1">
    <location>
        <begin position="1"/>
        <end position="23"/>
    </location>
</feature>
<sequence>MRIRIGGGRGSHGRDPPLYNGKDPRSWRMDNCPVKTHWIEWLLLRFRVCWDQGSTRRPAVTMVVVHVAYFLRPCDGSSARGAGFGLARTVHSGSTDWRRGSCLQRGAFHCP</sequence>
<accession>A0ABR4JRD0</accession>
<proteinExistence type="predicted"/>
<comment type="caution">
    <text evidence="2">The sequence shown here is derived from an EMBL/GenBank/DDBJ whole genome shotgun (WGS) entry which is preliminary data.</text>
</comment>
<gene>
    <name evidence="2" type="ORF">BJX68DRAFT_244558</name>
</gene>
<evidence type="ECO:0000313" key="3">
    <source>
        <dbReference type="Proteomes" id="UP001610444"/>
    </source>
</evidence>
<dbReference type="GeneID" id="98156494"/>
<evidence type="ECO:0000256" key="1">
    <source>
        <dbReference type="SAM" id="MobiDB-lite"/>
    </source>
</evidence>
<reference evidence="2 3" key="1">
    <citation type="submission" date="2024-07" db="EMBL/GenBank/DDBJ databases">
        <title>Section-level genome sequencing and comparative genomics of Aspergillus sections Usti and Cavernicolus.</title>
        <authorList>
            <consortium name="Lawrence Berkeley National Laboratory"/>
            <person name="Nybo J.L."/>
            <person name="Vesth T.C."/>
            <person name="Theobald S."/>
            <person name="Frisvad J.C."/>
            <person name="Larsen T.O."/>
            <person name="Kjaerboelling I."/>
            <person name="Rothschild-Mancinelli K."/>
            <person name="Lyhne E.K."/>
            <person name="Kogle M.E."/>
            <person name="Barry K."/>
            <person name="Clum A."/>
            <person name="Na H."/>
            <person name="Ledsgaard L."/>
            <person name="Lin J."/>
            <person name="Lipzen A."/>
            <person name="Kuo A."/>
            <person name="Riley R."/>
            <person name="Mondo S."/>
            <person name="LaButti K."/>
            <person name="Haridas S."/>
            <person name="Pangalinan J."/>
            <person name="Salamov A.A."/>
            <person name="Simmons B.A."/>
            <person name="Magnuson J.K."/>
            <person name="Chen J."/>
            <person name="Drula E."/>
            <person name="Henrissat B."/>
            <person name="Wiebenga A."/>
            <person name="Lubbers R.J."/>
            <person name="Gomes A.C."/>
            <person name="Macurrencykelacurrency M.R."/>
            <person name="Stajich J."/>
            <person name="Grigoriev I.V."/>
            <person name="Mortensen U.H."/>
            <person name="De vries R.P."/>
            <person name="Baker S.E."/>
            <person name="Andersen M.R."/>
        </authorList>
    </citation>
    <scope>NUCLEOTIDE SEQUENCE [LARGE SCALE GENOMIC DNA]</scope>
    <source>
        <strain evidence="2 3">CBS 756.74</strain>
    </source>
</reference>
<evidence type="ECO:0000313" key="2">
    <source>
        <dbReference type="EMBL" id="KAL2842598.1"/>
    </source>
</evidence>
<feature type="compositionally biased region" description="Gly residues" evidence="1">
    <location>
        <begin position="1"/>
        <end position="10"/>
    </location>
</feature>
<dbReference type="RefSeq" id="XP_070895164.1">
    <property type="nucleotide sequence ID" value="XM_071041330.1"/>
</dbReference>
<dbReference type="Proteomes" id="UP001610444">
    <property type="component" value="Unassembled WGS sequence"/>
</dbReference>
<keyword evidence="3" id="KW-1185">Reference proteome</keyword>
<protein>
    <submittedName>
        <fullName evidence="2">Uncharacterized protein</fullName>
    </submittedName>
</protein>
<dbReference type="EMBL" id="JBFXLR010000050">
    <property type="protein sequence ID" value="KAL2842598.1"/>
    <property type="molecule type" value="Genomic_DNA"/>
</dbReference>